<evidence type="ECO:0008006" key="3">
    <source>
        <dbReference type="Google" id="ProtNLM"/>
    </source>
</evidence>
<dbReference type="PANTHER" id="PTHR43737">
    <property type="entry name" value="BLL7424 PROTEIN"/>
    <property type="match status" value="1"/>
</dbReference>
<accession>A0A6C2YTU8</accession>
<dbReference type="Gene3D" id="3.40.720.10">
    <property type="entry name" value="Alkaline Phosphatase, subunit A"/>
    <property type="match status" value="1"/>
</dbReference>
<dbReference type="KEGG" id="tim:GMBLW1_40250"/>
<evidence type="ECO:0000313" key="2">
    <source>
        <dbReference type="Proteomes" id="UP000464378"/>
    </source>
</evidence>
<organism evidence="1">
    <name type="scientific">Tuwongella immobilis</name>
    <dbReference type="NCBI Taxonomy" id="692036"/>
    <lineage>
        <taxon>Bacteria</taxon>
        <taxon>Pseudomonadati</taxon>
        <taxon>Planctomycetota</taxon>
        <taxon>Planctomycetia</taxon>
        <taxon>Gemmatales</taxon>
        <taxon>Gemmataceae</taxon>
        <taxon>Tuwongella</taxon>
    </lineage>
</organism>
<proteinExistence type="predicted"/>
<dbReference type="Proteomes" id="UP000464378">
    <property type="component" value="Chromosome"/>
</dbReference>
<dbReference type="Pfam" id="PF07394">
    <property type="entry name" value="DUF1501"/>
    <property type="match status" value="1"/>
</dbReference>
<reference evidence="1" key="1">
    <citation type="submission" date="2019-04" db="EMBL/GenBank/DDBJ databases">
        <authorList>
            <consortium name="Science for Life Laboratories"/>
        </authorList>
    </citation>
    <scope>NUCLEOTIDE SEQUENCE</scope>
    <source>
        <strain evidence="1">MBLW1</strain>
    </source>
</reference>
<dbReference type="EMBL" id="LR593887">
    <property type="protein sequence ID" value="VTS07692.1"/>
    <property type="molecule type" value="Genomic_DNA"/>
</dbReference>
<dbReference type="AlphaFoldDB" id="A0A6C2YTU8"/>
<dbReference type="EMBL" id="LR586016">
    <property type="protein sequence ID" value="VIP05168.1"/>
    <property type="molecule type" value="Genomic_DNA"/>
</dbReference>
<dbReference type="SUPFAM" id="SSF53649">
    <property type="entry name" value="Alkaline phosphatase-like"/>
    <property type="match status" value="1"/>
</dbReference>
<gene>
    <name evidence="1" type="ORF">GMBLW1_40250</name>
</gene>
<dbReference type="InterPro" id="IPR010869">
    <property type="entry name" value="DUF1501"/>
</dbReference>
<dbReference type="RefSeq" id="WP_162660216.1">
    <property type="nucleotide sequence ID" value="NZ_LR593887.1"/>
</dbReference>
<dbReference type="InterPro" id="IPR006311">
    <property type="entry name" value="TAT_signal"/>
</dbReference>
<dbReference type="InParanoid" id="A0A6C2YTU8"/>
<evidence type="ECO:0000313" key="1">
    <source>
        <dbReference type="EMBL" id="VIP05168.1"/>
    </source>
</evidence>
<protein>
    <recommendedName>
        <fullName evidence="3">DUF1501 domain-containing protein</fullName>
    </recommendedName>
</protein>
<name>A0A6C2YTU8_9BACT</name>
<sequence>MMSEKLLERSRRDFMRLGAAGVFGASASGWLNVLAAHAAQPGQAPKKVKHTILLWMDGGPSHKDTWDLKPDAEGAGEFKPISTSVSGIQISEHLPKLAKLMHHGAIIRSMSTKEGAHPRAKYNMHTGYREGQGGIQYPSLGAIVSNECGVETAMPNFVTVGGRAYGSAYLGPKHQPLIITDPSKGVEDLKPLVAQGQFDKRVNLLQEMEASFFRNQGSDVIVDHKTNYARAVKLMQSKEAKAFDLSLEPSAGKSAYGTGRFAEGCLMARRLVEVGVPFVEVSLGGWDTHQDNFTRVKDLSTQVDAAMSALITDLKVRGLLDQTLIICMGDFGRTPKINNRGAKPGRDHYPRAWSMAMFGGGIKPGQVIGRTDKVGGTVEDRPVSALDFMATVCTILGINYTRQIDTPSGRPIRIVDKGAEPITQLIA</sequence>
<keyword evidence="2" id="KW-1185">Reference proteome</keyword>
<dbReference type="PROSITE" id="PS51318">
    <property type="entry name" value="TAT"/>
    <property type="match status" value="1"/>
</dbReference>
<dbReference type="PANTHER" id="PTHR43737:SF1">
    <property type="entry name" value="DUF1501 DOMAIN-CONTAINING PROTEIN"/>
    <property type="match status" value="1"/>
</dbReference>
<dbReference type="InterPro" id="IPR017850">
    <property type="entry name" value="Alkaline_phosphatase_core_sf"/>
</dbReference>